<name>A0A8S3KBT5_9BILA</name>
<dbReference type="AlphaFoldDB" id="A0A8S3KBT5"/>
<protein>
    <submittedName>
        <fullName evidence="1">Uncharacterized protein</fullName>
    </submittedName>
</protein>
<organism evidence="1 2">
    <name type="scientific">Rotaria magnacalcarata</name>
    <dbReference type="NCBI Taxonomy" id="392030"/>
    <lineage>
        <taxon>Eukaryota</taxon>
        <taxon>Metazoa</taxon>
        <taxon>Spiralia</taxon>
        <taxon>Gnathifera</taxon>
        <taxon>Rotifera</taxon>
        <taxon>Eurotatoria</taxon>
        <taxon>Bdelloidea</taxon>
        <taxon>Philodinida</taxon>
        <taxon>Philodinidae</taxon>
        <taxon>Rotaria</taxon>
    </lineage>
</organism>
<gene>
    <name evidence="1" type="ORF">GIL414_LOCUS88048</name>
</gene>
<accession>A0A8S3KBT5</accession>
<proteinExistence type="predicted"/>
<sequence>MSHFSTNLQSSFVTVLRSLVLIFEALYRNSPKDFLSGYYQ</sequence>
<dbReference type="EMBL" id="CAJOBJ010383435">
    <property type="protein sequence ID" value="CAF5228239.1"/>
    <property type="molecule type" value="Genomic_DNA"/>
</dbReference>
<comment type="caution">
    <text evidence="1">The sequence shown here is derived from an EMBL/GenBank/DDBJ whole genome shotgun (WGS) entry which is preliminary data.</text>
</comment>
<evidence type="ECO:0000313" key="2">
    <source>
        <dbReference type="Proteomes" id="UP000681720"/>
    </source>
</evidence>
<evidence type="ECO:0000313" key="1">
    <source>
        <dbReference type="EMBL" id="CAF5228239.1"/>
    </source>
</evidence>
<feature type="non-terminal residue" evidence="1">
    <location>
        <position position="40"/>
    </location>
</feature>
<dbReference type="Proteomes" id="UP000681720">
    <property type="component" value="Unassembled WGS sequence"/>
</dbReference>
<reference evidence="1" key="1">
    <citation type="submission" date="2021-02" db="EMBL/GenBank/DDBJ databases">
        <authorList>
            <person name="Nowell W R."/>
        </authorList>
    </citation>
    <scope>NUCLEOTIDE SEQUENCE</scope>
</reference>